<feature type="compositionally biased region" description="Basic and acidic residues" evidence="1">
    <location>
        <begin position="24"/>
        <end position="33"/>
    </location>
</feature>
<evidence type="ECO:0000256" key="1">
    <source>
        <dbReference type="SAM" id="MobiDB-lite"/>
    </source>
</evidence>
<sequence length="175" mass="18059">MGLNGGGATDTDVRTRKTTGFESAGRKSGEKGCSDATVAGAGAGTGRGGRALDSRGGTVTDCVVRIVLMLPEREGARDPLGLLARDNDIIPLSVDATSDMDVDAVDGRSLFRYVSENGLLRMDAEGVRGEYSDPRLCGGVDGGGSRVWKLDATLGEIGAVSTVMTGIMLMNDGRC</sequence>
<protein>
    <submittedName>
        <fullName evidence="2">Uncharacterized protein</fullName>
    </submittedName>
</protein>
<evidence type="ECO:0000313" key="2">
    <source>
        <dbReference type="EMBL" id="KZV82729.1"/>
    </source>
</evidence>
<accession>A0A165ZHG2</accession>
<dbReference type="InParanoid" id="A0A165ZHG2"/>
<dbReference type="EMBL" id="KV426307">
    <property type="protein sequence ID" value="KZV82729.1"/>
    <property type="molecule type" value="Genomic_DNA"/>
</dbReference>
<gene>
    <name evidence="2" type="ORF">EXIGLDRAFT_729344</name>
</gene>
<organism evidence="2 3">
    <name type="scientific">Exidia glandulosa HHB12029</name>
    <dbReference type="NCBI Taxonomy" id="1314781"/>
    <lineage>
        <taxon>Eukaryota</taxon>
        <taxon>Fungi</taxon>
        <taxon>Dikarya</taxon>
        <taxon>Basidiomycota</taxon>
        <taxon>Agaricomycotina</taxon>
        <taxon>Agaricomycetes</taxon>
        <taxon>Auriculariales</taxon>
        <taxon>Exidiaceae</taxon>
        <taxon>Exidia</taxon>
    </lineage>
</organism>
<dbReference type="Proteomes" id="UP000077266">
    <property type="component" value="Unassembled WGS sequence"/>
</dbReference>
<feature type="region of interest" description="Disordered" evidence="1">
    <location>
        <begin position="1"/>
        <end position="54"/>
    </location>
</feature>
<name>A0A165ZHG2_EXIGL</name>
<keyword evidence="3" id="KW-1185">Reference proteome</keyword>
<dbReference type="AlphaFoldDB" id="A0A165ZHG2"/>
<reference evidence="2 3" key="1">
    <citation type="journal article" date="2016" name="Mol. Biol. Evol.">
        <title>Comparative Genomics of Early-Diverging Mushroom-Forming Fungi Provides Insights into the Origins of Lignocellulose Decay Capabilities.</title>
        <authorList>
            <person name="Nagy L.G."/>
            <person name="Riley R."/>
            <person name="Tritt A."/>
            <person name="Adam C."/>
            <person name="Daum C."/>
            <person name="Floudas D."/>
            <person name="Sun H."/>
            <person name="Yadav J.S."/>
            <person name="Pangilinan J."/>
            <person name="Larsson K.H."/>
            <person name="Matsuura K."/>
            <person name="Barry K."/>
            <person name="Labutti K."/>
            <person name="Kuo R."/>
            <person name="Ohm R.A."/>
            <person name="Bhattacharya S.S."/>
            <person name="Shirouzu T."/>
            <person name="Yoshinaga Y."/>
            <person name="Martin F.M."/>
            <person name="Grigoriev I.V."/>
            <person name="Hibbett D.S."/>
        </authorList>
    </citation>
    <scope>NUCLEOTIDE SEQUENCE [LARGE SCALE GENOMIC DNA]</scope>
    <source>
        <strain evidence="2 3">HHB12029</strain>
    </source>
</reference>
<evidence type="ECO:0000313" key="3">
    <source>
        <dbReference type="Proteomes" id="UP000077266"/>
    </source>
</evidence>
<proteinExistence type="predicted"/>